<keyword evidence="7" id="KW-0540">Nuclease</keyword>
<evidence type="ECO:0000256" key="6">
    <source>
        <dbReference type="ARBA" id="ARBA00022490"/>
    </source>
</evidence>
<evidence type="ECO:0000313" key="15">
    <source>
        <dbReference type="EMBL" id="EEQ99747.1"/>
    </source>
</evidence>
<dbReference type="GO" id="GO:0005634">
    <property type="term" value="C:nucleus"/>
    <property type="evidence" value="ECO:0007669"/>
    <property type="project" value="UniProtKB-SubCell"/>
</dbReference>
<evidence type="ECO:0000256" key="3">
    <source>
        <dbReference type="ARBA" id="ARBA00004496"/>
    </source>
</evidence>
<dbReference type="EC" id="3.1.13.4" evidence="5"/>
<dbReference type="InterPro" id="IPR036397">
    <property type="entry name" value="RNaseH_sf"/>
</dbReference>
<comment type="similarity">
    <text evidence="4">Belongs to the CAF1 family.</text>
</comment>
<comment type="subcellular location">
    <subcellularLocation>
        <location evidence="3">Cytoplasm</location>
    </subcellularLocation>
    <subcellularLocation>
        <location evidence="2">Nucleus</location>
    </subcellularLocation>
</comment>
<accession>C5LU45</accession>
<dbReference type="GO" id="GO:0030014">
    <property type="term" value="C:CCR4-NOT complex"/>
    <property type="evidence" value="ECO:0007669"/>
    <property type="project" value="InterPro"/>
</dbReference>
<keyword evidence="10" id="KW-0269">Exonuclease</keyword>
<evidence type="ECO:0000256" key="5">
    <source>
        <dbReference type="ARBA" id="ARBA00012161"/>
    </source>
</evidence>
<dbReference type="InterPro" id="IPR006941">
    <property type="entry name" value="RNase_CAF1"/>
</dbReference>
<sequence length="94" mass="10758">MESPEALSSYYVREVWANDVEHELRLMEKLVENYPYIAVDGRFPGVVARPTGPFKNDMERNYEIIRTNMGLVKILQLSLSFANKDGEVAGHPED</sequence>
<evidence type="ECO:0000256" key="13">
    <source>
        <dbReference type="ARBA" id="ARBA00023163"/>
    </source>
</evidence>
<keyword evidence="12" id="KW-0805">Transcription regulation</keyword>
<evidence type="ECO:0000256" key="9">
    <source>
        <dbReference type="ARBA" id="ARBA00022801"/>
    </source>
</evidence>
<dbReference type="OrthoDB" id="1164111at2759"/>
<proteinExistence type="inferred from homology"/>
<dbReference type="Pfam" id="PF04857">
    <property type="entry name" value="CAF1"/>
    <property type="match status" value="1"/>
</dbReference>
<comment type="catalytic activity">
    <reaction evidence="1">
        <text>Exonucleolytic cleavage of poly(A) to 5'-AMP.</text>
        <dbReference type="EC" id="3.1.13.4"/>
    </reaction>
</comment>
<keyword evidence="8" id="KW-0479">Metal-binding</keyword>
<evidence type="ECO:0000256" key="4">
    <source>
        <dbReference type="ARBA" id="ARBA00008372"/>
    </source>
</evidence>
<keyword evidence="13" id="KW-0804">Transcription</keyword>
<dbReference type="GO" id="GO:0005737">
    <property type="term" value="C:cytoplasm"/>
    <property type="evidence" value="ECO:0007669"/>
    <property type="project" value="UniProtKB-SubCell"/>
</dbReference>
<keyword evidence="14" id="KW-0539">Nucleus</keyword>
<dbReference type="Proteomes" id="UP000007800">
    <property type="component" value="Unassembled WGS sequence"/>
</dbReference>
<evidence type="ECO:0000313" key="16">
    <source>
        <dbReference type="Proteomes" id="UP000007800"/>
    </source>
</evidence>
<organism evidence="16">
    <name type="scientific">Perkinsus marinus (strain ATCC 50983 / TXsc)</name>
    <dbReference type="NCBI Taxonomy" id="423536"/>
    <lineage>
        <taxon>Eukaryota</taxon>
        <taxon>Sar</taxon>
        <taxon>Alveolata</taxon>
        <taxon>Perkinsozoa</taxon>
        <taxon>Perkinsea</taxon>
        <taxon>Perkinsida</taxon>
        <taxon>Perkinsidae</taxon>
        <taxon>Perkinsus</taxon>
    </lineage>
</organism>
<name>C5LU45_PERM5</name>
<reference evidence="15 16" key="1">
    <citation type="submission" date="2008-07" db="EMBL/GenBank/DDBJ databases">
        <authorList>
            <person name="El-Sayed N."/>
            <person name="Caler E."/>
            <person name="Inman J."/>
            <person name="Amedeo P."/>
            <person name="Hass B."/>
            <person name="Wortman J."/>
        </authorList>
    </citation>
    <scope>NUCLEOTIDE SEQUENCE [LARGE SCALE GENOMIC DNA]</scope>
    <source>
        <strain evidence="16">ATCC 50983 / TXsc</strain>
    </source>
</reference>
<dbReference type="AlphaFoldDB" id="C5LU45"/>
<dbReference type="InterPro" id="IPR012337">
    <property type="entry name" value="RNaseH-like_sf"/>
</dbReference>
<keyword evidence="11" id="KW-0694">RNA-binding</keyword>
<feature type="non-terminal residue" evidence="15">
    <location>
        <position position="94"/>
    </location>
</feature>
<dbReference type="GO" id="GO:0003723">
    <property type="term" value="F:RNA binding"/>
    <property type="evidence" value="ECO:0007669"/>
    <property type="project" value="UniProtKB-KW"/>
</dbReference>
<dbReference type="InParanoid" id="C5LU45"/>
<dbReference type="PANTHER" id="PTHR10797">
    <property type="entry name" value="CCR4-NOT TRANSCRIPTION COMPLEX SUBUNIT"/>
    <property type="match status" value="1"/>
</dbReference>
<evidence type="ECO:0000256" key="10">
    <source>
        <dbReference type="ARBA" id="ARBA00022839"/>
    </source>
</evidence>
<dbReference type="GeneID" id="9051686"/>
<protein>
    <recommendedName>
        <fullName evidence="5">poly(A)-specific ribonuclease</fullName>
        <ecNumber evidence="5">3.1.13.4</ecNumber>
    </recommendedName>
</protein>
<dbReference type="GO" id="GO:0004535">
    <property type="term" value="F:poly(A)-specific ribonuclease activity"/>
    <property type="evidence" value="ECO:0007669"/>
    <property type="project" value="UniProtKB-EC"/>
</dbReference>
<dbReference type="GO" id="GO:0046872">
    <property type="term" value="F:metal ion binding"/>
    <property type="evidence" value="ECO:0007669"/>
    <property type="project" value="UniProtKB-KW"/>
</dbReference>
<dbReference type="EMBL" id="GG685430">
    <property type="protein sequence ID" value="EEQ99747.1"/>
    <property type="molecule type" value="Genomic_DNA"/>
</dbReference>
<evidence type="ECO:0000256" key="7">
    <source>
        <dbReference type="ARBA" id="ARBA00022722"/>
    </source>
</evidence>
<dbReference type="RefSeq" id="XP_002767030.1">
    <property type="nucleotide sequence ID" value="XM_002766984.1"/>
</dbReference>
<evidence type="ECO:0000256" key="1">
    <source>
        <dbReference type="ARBA" id="ARBA00001663"/>
    </source>
</evidence>
<keyword evidence="6" id="KW-0963">Cytoplasm</keyword>
<dbReference type="Gene3D" id="3.30.420.10">
    <property type="entry name" value="Ribonuclease H-like superfamily/Ribonuclease H"/>
    <property type="match status" value="1"/>
</dbReference>
<gene>
    <name evidence="15" type="ORF">Pmar_PMAR001265</name>
</gene>
<evidence type="ECO:0000256" key="12">
    <source>
        <dbReference type="ARBA" id="ARBA00023015"/>
    </source>
</evidence>
<evidence type="ECO:0000256" key="2">
    <source>
        <dbReference type="ARBA" id="ARBA00004123"/>
    </source>
</evidence>
<evidence type="ECO:0000256" key="8">
    <source>
        <dbReference type="ARBA" id="ARBA00022723"/>
    </source>
</evidence>
<dbReference type="InterPro" id="IPR039637">
    <property type="entry name" value="CNOT7/CNOT8/Pop2"/>
</dbReference>
<keyword evidence="16" id="KW-1185">Reference proteome</keyword>
<evidence type="ECO:0000256" key="11">
    <source>
        <dbReference type="ARBA" id="ARBA00022884"/>
    </source>
</evidence>
<dbReference type="SUPFAM" id="SSF53098">
    <property type="entry name" value="Ribonuclease H-like"/>
    <property type="match status" value="1"/>
</dbReference>
<keyword evidence="9" id="KW-0378">Hydrolase</keyword>
<evidence type="ECO:0000256" key="14">
    <source>
        <dbReference type="ARBA" id="ARBA00023242"/>
    </source>
</evidence>